<feature type="signal peptide" evidence="1">
    <location>
        <begin position="1"/>
        <end position="22"/>
    </location>
</feature>
<proteinExistence type="predicted"/>
<dbReference type="Proteomes" id="UP001595803">
    <property type="component" value="Unassembled WGS sequence"/>
</dbReference>
<feature type="chain" id="PRO_5045141162" description="Lipoprotein" evidence="1">
    <location>
        <begin position="23"/>
        <end position="204"/>
    </location>
</feature>
<keyword evidence="3" id="KW-1185">Reference proteome</keyword>
<sequence length="204" mass="21404">MRRTTPGVTTALLLALTACAPAMVPNTFTELDAAEQRRICAATPHVGEAGRLDYGAGSTEGTGEGSVSPDYRLECPELGLRVDGQALTVTAASLDAALAVFNGSAFFLHYYADLRVRVADGRVDADDPMTVPESLRDLVTPIVVTVTPLGGPARTLLSGGRVTPVTLEPGTIYRVDTRTRGTPNPWPSVTIDPLSGTIQATIGR</sequence>
<dbReference type="PROSITE" id="PS51257">
    <property type="entry name" value="PROKAR_LIPOPROTEIN"/>
    <property type="match status" value="1"/>
</dbReference>
<accession>A0ABV7Z8A2</accession>
<keyword evidence="1" id="KW-0732">Signal</keyword>
<dbReference type="EMBL" id="JBHRZG010000006">
    <property type="protein sequence ID" value="MFC3832351.1"/>
    <property type="molecule type" value="Genomic_DNA"/>
</dbReference>
<evidence type="ECO:0000313" key="2">
    <source>
        <dbReference type="EMBL" id="MFC3832351.1"/>
    </source>
</evidence>
<comment type="caution">
    <text evidence="2">The sequence shown here is derived from an EMBL/GenBank/DDBJ whole genome shotgun (WGS) entry which is preliminary data.</text>
</comment>
<gene>
    <name evidence="2" type="ORF">ACFOSB_05730</name>
</gene>
<reference evidence="3" key="1">
    <citation type="journal article" date="2019" name="Int. J. Syst. Evol. Microbiol.">
        <title>The Global Catalogue of Microorganisms (GCM) 10K type strain sequencing project: providing services to taxonomists for standard genome sequencing and annotation.</title>
        <authorList>
            <consortium name="The Broad Institute Genomics Platform"/>
            <consortium name="The Broad Institute Genome Sequencing Center for Infectious Disease"/>
            <person name="Wu L."/>
            <person name="Ma J."/>
        </authorList>
    </citation>
    <scope>NUCLEOTIDE SEQUENCE [LARGE SCALE GENOMIC DNA]</scope>
    <source>
        <strain evidence="3">CCTCC AB 2017081</strain>
    </source>
</reference>
<name>A0ABV7Z8A2_9DEIO</name>
<evidence type="ECO:0000313" key="3">
    <source>
        <dbReference type="Proteomes" id="UP001595803"/>
    </source>
</evidence>
<dbReference type="RefSeq" id="WP_322474235.1">
    <property type="nucleotide sequence ID" value="NZ_JBHRZG010000006.1"/>
</dbReference>
<evidence type="ECO:0000256" key="1">
    <source>
        <dbReference type="SAM" id="SignalP"/>
    </source>
</evidence>
<protein>
    <recommendedName>
        <fullName evidence="4">Lipoprotein</fullName>
    </recommendedName>
</protein>
<evidence type="ECO:0008006" key="4">
    <source>
        <dbReference type="Google" id="ProtNLM"/>
    </source>
</evidence>
<organism evidence="2 3">
    <name type="scientific">Deinococcus rufus</name>
    <dbReference type="NCBI Taxonomy" id="2136097"/>
    <lineage>
        <taxon>Bacteria</taxon>
        <taxon>Thermotogati</taxon>
        <taxon>Deinococcota</taxon>
        <taxon>Deinococci</taxon>
        <taxon>Deinococcales</taxon>
        <taxon>Deinococcaceae</taxon>
        <taxon>Deinococcus</taxon>
    </lineage>
</organism>